<dbReference type="Gene3D" id="3.30.420.10">
    <property type="entry name" value="Ribonuclease H-like superfamily/Ribonuclease H"/>
    <property type="match status" value="1"/>
</dbReference>
<dbReference type="GO" id="GO:0003676">
    <property type="term" value="F:nucleic acid binding"/>
    <property type="evidence" value="ECO:0007669"/>
    <property type="project" value="InterPro"/>
</dbReference>
<dbReference type="GO" id="GO:0015074">
    <property type="term" value="P:DNA integration"/>
    <property type="evidence" value="ECO:0007669"/>
    <property type="project" value="InterPro"/>
</dbReference>
<dbReference type="InterPro" id="IPR025948">
    <property type="entry name" value="HTH-like_dom"/>
</dbReference>
<geneLocation type="plasmid" evidence="2">
    <name>pGui2</name>
</geneLocation>
<dbReference type="PROSITE" id="PS50994">
    <property type="entry name" value="INTEGRASE"/>
    <property type="match status" value="1"/>
</dbReference>
<dbReference type="InterPro" id="IPR036397">
    <property type="entry name" value="RNaseH_sf"/>
</dbReference>
<organism evidence="2">
    <name type="scientific">Leptospira interrogans serovar Canicola</name>
    <dbReference type="NCBI Taxonomy" id="211880"/>
    <lineage>
        <taxon>Bacteria</taxon>
        <taxon>Pseudomonadati</taxon>
        <taxon>Spirochaetota</taxon>
        <taxon>Spirochaetia</taxon>
        <taxon>Leptospirales</taxon>
        <taxon>Leptospiraceae</taxon>
        <taxon>Leptospira</taxon>
    </lineage>
</organism>
<reference evidence="2" key="1">
    <citation type="submission" date="2013-09" db="EMBL/GenBank/DDBJ databases">
        <authorList>
            <person name="Huang L."/>
            <person name="Zeng L."/>
            <person name="Zhu Y."/>
            <person name="Guo X."/>
        </authorList>
    </citation>
    <scope>NUCLEOTIDE SEQUENCE</scope>
    <source>
        <strain evidence="2">Gui44</strain>
        <plasmid evidence="2">pGui2</plasmid>
    </source>
</reference>
<dbReference type="InterPro" id="IPR048020">
    <property type="entry name" value="Transpos_IS3"/>
</dbReference>
<keyword evidence="2" id="KW-0614">Plasmid</keyword>
<dbReference type="SUPFAM" id="SSF53098">
    <property type="entry name" value="Ribonuclease H-like"/>
    <property type="match status" value="1"/>
</dbReference>
<feature type="domain" description="Integrase catalytic" evidence="1">
    <location>
        <begin position="102"/>
        <end position="270"/>
    </location>
</feature>
<accession>A0A067YBB4</accession>
<dbReference type="NCBIfam" id="NF033516">
    <property type="entry name" value="transpos_IS3"/>
    <property type="match status" value="1"/>
</dbReference>
<dbReference type="InterPro" id="IPR001584">
    <property type="entry name" value="Integrase_cat-core"/>
</dbReference>
<proteinExistence type="predicted"/>
<reference evidence="2" key="2">
    <citation type="journal article" date="2014" name="PLoS Negl. Trop. Dis.">
        <title>Isolation and Characterization of Two Novel Plasmids from Pathogenic Leptospira interrogans Serogroup Canicola Serovar Canicola Strain Gui44.</title>
        <authorList>
            <person name="Zhu W.N."/>
            <person name="Huang L.L."/>
            <person name="Zeng L.B."/>
            <person name="Zhuang X.R."/>
            <person name="Chen C.Y."/>
            <person name="Wang Y.Z."/>
            <person name="Qin J.H."/>
            <person name="Zhu Y.Z."/>
            <person name="Guo X.K."/>
        </authorList>
    </citation>
    <scope>NUCLEOTIDE SEQUENCE</scope>
    <source>
        <strain evidence="2">Gui44</strain>
        <plasmid evidence="2">pGui2</plasmid>
    </source>
</reference>
<dbReference type="InterPro" id="IPR012337">
    <property type="entry name" value="RNaseH-like_sf"/>
</dbReference>
<dbReference type="EMBL" id="KF648558">
    <property type="protein sequence ID" value="AGZ84960.1"/>
    <property type="molecule type" value="Genomic_DNA"/>
</dbReference>
<protein>
    <submittedName>
        <fullName evidence="2">Integrase core domain protein</fullName>
    </submittedName>
</protein>
<sequence>MSHDQKQEAILLIKTQLGERRSCRLLQISRTGFRHRSRLQDKNRELKDRILFLAYKHKRAGYRQIHNFIRKEECVNHKRIYRLYSELGLKYRIKPKRKRLSLPTVPKIVPKKSEERWSMDFMSDSLYSGRRFRILNIIDDFGRFAVAAKVEFSITSERLVRILNEVSKVLSLPKQIVVDNGPEFTSKTFLGWAFEKGVDIHFITPGKPTENAFIESFNGKMRNECLNENWFKDIEEAKRLIEDWRIFYNSERPHSSLGGLTPEEYLRRSA</sequence>
<name>A0A067YBB4_LEPIR</name>
<evidence type="ECO:0000313" key="2">
    <source>
        <dbReference type="EMBL" id="AGZ84960.1"/>
    </source>
</evidence>
<dbReference type="AlphaFoldDB" id="A0A067YBB4"/>
<evidence type="ECO:0000259" key="1">
    <source>
        <dbReference type="PROSITE" id="PS50994"/>
    </source>
</evidence>
<dbReference type="Pfam" id="PF13276">
    <property type="entry name" value="HTH_21"/>
    <property type="match status" value="1"/>
</dbReference>
<dbReference type="PANTHER" id="PTHR47515">
    <property type="entry name" value="LOW CALCIUM RESPONSE LOCUS PROTEIN T"/>
    <property type="match status" value="1"/>
</dbReference>
<dbReference type="Pfam" id="PF13683">
    <property type="entry name" value="rve_3"/>
    <property type="match status" value="1"/>
</dbReference>
<dbReference type="PANTHER" id="PTHR47515:SF1">
    <property type="entry name" value="BLR2054 PROTEIN"/>
    <property type="match status" value="1"/>
</dbReference>